<dbReference type="EMBL" id="BMAW01040021">
    <property type="protein sequence ID" value="GFU58093.1"/>
    <property type="molecule type" value="Genomic_DNA"/>
</dbReference>
<dbReference type="Proteomes" id="UP000887013">
    <property type="component" value="Unassembled WGS sequence"/>
</dbReference>
<proteinExistence type="predicted"/>
<dbReference type="AlphaFoldDB" id="A0A8X6R312"/>
<gene>
    <name evidence="1" type="ORF">NPIL_295701</name>
</gene>
<protein>
    <submittedName>
        <fullName evidence="1">Uncharacterized protein</fullName>
    </submittedName>
</protein>
<evidence type="ECO:0000313" key="1">
    <source>
        <dbReference type="EMBL" id="GFU58093.1"/>
    </source>
</evidence>
<organism evidence="1 2">
    <name type="scientific">Nephila pilipes</name>
    <name type="common">Giant wood spider</name>
    <name type="synonym">Nephila maculata</name>
    <dbReference type="NCBI Taxonomy" id="299642"/>
    <lineage>
        <taxon>Eukaryota</taxon>
        <taxon>Metazoa</taxon>
        <taxon>Ecdysozoa</taxon>
        <taxon>Arthropoda</taxon>
        <taxon>Chelicerata</taxon>
        <taxon>Arachnida</taxon>
        <taxon>Araneae</taxon>
        <taxon>Araneomorphae</taxon>
        <taxon>Entelegynae</taxon>
        <taxon>Araneoidea</taxon>
        <taxon>Nephilidae</taxon>
        <taxon>Nephila</taxon>
    </lineage>
</organism>
<accession>A0A8X6R312</accession>
<comment type="caution">
    <text evidence="1">The sequence shown here is derived from an EMBL/GenBank/DDBJ whole genome shotgun (WGS) entry which is preliminary data.</text>
</comment>
<reference evidence="1" key="1">
    <citation type="submission" date="2020-08" db="EMBL/GenBank/DDBJ databases">
        <title>Multicomponent nature underlies the extraordinary mechanical properties of spider dragline silk.</title>
        <authorList>
            <person name="Kono N."/>
            <person name="Nakamura H."/>
            <person name="Mori M."/>
            <person name="Yoshida Y."/>
            <person name="Ohtoshi R."/>
            <person name="Malay A.D."/>
            <person name="Moran D.A.P."/>
            <person name="Tomita M."/>
            <person name="Numata K."/>
            <person name="Arakawa K."/>
        </authorList>
    </citation>
    <scope>NUCLEOTIDE SEQUENCE</scope>
</reference>
<sequence length="116" mass="13587">MWISWIFQEGELFPRVVLSGQDPKMSCFFDAAIHEMKQVTECSSKRKCTVEEFHPTKILMLFSDTQNLLQRGASILLLFMVECFSFYKIERRMPEKLSFEENCSLFTCCPIVVNIN</sequence>
<evidence type="ECO:0000313" key="2">
    <source>
        <dbReference type="Proteomes" id="UP000887013"/>
    </source>
</evidence>
<keyword evidence="2" id="KW-1185">Reference proteome</keyword>
<name>A0A8X6R312_NEPPI</name>